<feature type="domain" description="Sulfotransferase" evidence="4">
    <location>
        <begin position="94"/>
        <end position="134"/>
    </location>
</feature>
<name>A0A8T2IHC0_9PIPI</name>
<reference evidence="5" key="1">
    <citation type="thesis" date="2020" institute="ProQuest LLC" country="789 East Eisenhower Parkway, Ann Arbor, MI, USA">
        <title>Comparative Genomics and Chromosome Evolution.</title>
        <authorList>
            <person name="Mudd A.B."/>
        </authorList>
    </citation>
    <scope>NUCLEOTIDE SEQUENCE</scope>
    <source>
        <strain evidence="5">Female2</strain>
        <tissue evidence="5">Blood</tissue>
    </source>
</reference>
<dbReference type="GO" id="GO:0008146">
    <property type="term" value="F:sulfotransferase activity"/>
    <property type="evidence" value="ECO:0007669"/>
    <property type="project" value="InterPro"/>
</dbReference>
<dbReference type="InterPro" id="IPR000863">
    <property type="entry name" value="Sulfotransferase_dom"/>
</dbReference>
<comment type="similarity">
    <text evidence="1 3">Belongs to the sulfotransferase 1 family.</text>
</comment>
<accession>A0A8T2IHC0</accession>
<evidence type="ECO:0000259" key="4">
    <source>
        <dbReference type="Pfam" id="PF00685"/>
    </source>
</evidence>
<evidence type="ECO:0000313" key="6">
    <source>
        <dbReference type="Proteomes" id="UP000812440"/>
    </source>
</evidence>
<sequence>MSGAHEWSRKDWVEIRGIPLVCSFTSNWERIDGFEAREDDIVVATYPKSGTTWISEIIDVVLSDGDIERSKRDSIYNKVPMLEFDVPGLIPPVMMDQSIVPLMRKGICGDWKNHFTVSQSERFDEYYQREMSGTNLSFRF</sequence>
<feature type="domain" description="Sulfotransferase" evidence="4">
    <location>
        <begin position="39"/>
        <end position="84"/>
    </location>
</feature>
<dbReference type="InterPro" id="IPR027417">
    <property type="entry name" value="P-loop_NTPase"/>
</dbReference>
<dbReference type="Pfam" id="PF00685">
    <property type="entry name" value="Sulfotransfer_1"/>
    <property type="match status" value="2"/>
</dbReference>
<dbReference type="Proteomes" id="UP000812440">
    <property type="component" value="Unassembled WGS sequence"/>
</dbReference>
<dbReference type="EMBL" id="JAACNH010000851">
    <property type="protein sequence ID" value="KAG8430554.1"/>
    <property type="molecule type" value="Genomic_DNA"/>
</dbReference>
<keyword evidence="2 3" id="KW-0808">Transferase</keyword>
<evidence type="ECO:0000256" key="1">
    <source>
        <dbReference type="ARBA" id="ARBA00005771"/>
    </source>
</evidence>
<comment type="caution">
    <text evidence="5">The sequence shown here is derived from an EMBL/GenBank/DDBJ whole genome shotgun (WGS) entry which is preliminary data.</text>
</comment>
<dbReference type="AlphaFoldDB" id="A0A8T2IHC0"/>
<dbReference type="EC" id="2.8.2.-" evidence="3"/>
<dbReference type="Gene3D" id="3.40.50.300">
    <property type="entry name" value="P-loop containing nucleotide triphosphate hydrolases"/>
    <property type="match status" value="2"/>
</dbReference>
<protein>
    <recommendedName>
        <fullName evidence="3">Sulfotransferase</fullName>
        <ecNumber evidence="3">2.8.2.-</ecNumber>
    </recommendedName>
</protein>
<proteinExistence type="inferred from homology"/>
<evidence type="ECO:0000256" key="2">
    <source>
        <dbReference type="ARBA" id="ARBA00022679"/>
    </source>
</evidence>
<gene>
    <name evidence="5" type="ORF">GDO86_020395</name>
</gene>
<dbReference type="OrthoDB" id="205623at2759"/>
<organism evidence="5 6">
    <name type="scientific">Hymenochirus boettgeri</name>
    <name type="common">Congo dwarf clawed frog</name>
    <dbReference type="NCBI Taxonomy" id="247094"/>
    <lineage>
        <taxon>Eukaryota</taxon>
        <taxon>Metazoa</taxon>
        <taxon>Chordata</taxon>
        <taxon>Craniata</taxon>
        <taxon>Vertebrata</taxon>
        <taxon>Euteleostomi</taxon>
        <taxon>Amphibia</taxon>
        <taxon>Batrachia</taxon>
        <taxon>Anura</taxon>
        <taxon>Pipoidea</taxon>
        <taxon>Pipidae</taxon>
        <taxon>Pipinae</taxon>
        <taxon>Hymenochirus</taxon>
    </lineage>
</organism>
<dbReference type="SUPFAM" id="SSF52540">
    <property type="entry name" value="P-loop containing nucleoside triphosphate hydrolases"/>
    <property type="match status" value="2"/>
</dbReference>
<keyword evidence="6" id="KW-1185">Reference proteome</keyword>
<evidence type="ECO:0000256" key="3">
    <source>
        <dbReference type="RuleBase" id="RU361155"/>
    </source>
</evidence>
<evidence type="ECO:0000313" key="5">
    <source>
        <dbReference type="EMBL" id="KAG8430554.1"/>
    </source>
</evidence>
<dbReference type="PANTHER" id="PTHR11783">
    <property type="entry name" value="SULFOTRANSFERASE SULT"/>
    <property type="match status" value="1"/>
</dbReference>